<organism evidence="4 5">
    <name type="scientific">Phaeospirillum tilakii</name>
    <dbReference type="NCBI Taxonomy" id="741673"/>
    <lineage>
        <taxon>Bacteria</taxon>
        <taxon>Pseudomonadati</taxon>
        <taxon>Pseudomonadota</taxon>
        <taxon>Alphaproteobacteria</taxon>
        <taxon>Rhodospirillales</taxon>
        <taxon>Rhodospirillaceae</taxon>
        <taxon>Phaeospirillum</taxon>
    </lineage>
</organism>
<proteinExistence type="predicted"/>
<comment type="caution">
    <text evidence="4">The sequence shown here is derived from an EMBL/GenBank/DDBJ whole genome shotgun (WGS) entry which is preliminary data.</text>
</comment>
<keyword evidence="5" id="KW-1185">Reference proteome</keyword>
<dbReference type="PANTHER" id="PTHR32089">
    <property type="entry name" value="METHYL-ACCEPTING CHEMOTAXIS PROTEIN MCPB"/>
    <property type="match status" value="1"/>
</dbReference>
<dbReference type="InterPro" id="IPR004089">
    <property type="entry name" value="MCPsignal_dom"/>
</dbReference>
<dbReference type="Pfam" id="PF00015">
    <property type="entry name" value="MCPsignal"/>
    <property type="match status" value="1"/>
</dbReference>
<dbReference type="Proteomes" id="UP001597296">
    <property type="component" value="Unassembled WGS sequence"/>
</dbReference>
<sequence>MTFVDLFTKRAPTANASPSLPVEPVVAAPRPAEPVGGGHGLDSDTIQRTIKAMAERVGRLGVEAIEIDGRVDQVAARGLSRKQDLETVVRSVHEMAEANVRINDLSVATKTAMGSVAGAMDEARATSQAALHTIEGLVEGIGHIEGKLPDLQKSLSEVAAVSKDIQKIAGQTNLLALNATIEAARAGEAGKGFAVVAGEVKDLSRQTANAVTTIQSTLATLGSLIDTLIAESRAASTVASSARSGSGDIGGAVTRIEQVSHELAQVQSQVDSIVDAAARNREQCAAIGEAIDLIEETTKASVEDMEAVKQRTANLLEMSEDMITLTAEAGIETVDSPFIKIVTERARQMSQLLEQAVERGEIGLDALFDTNYQQVPGVEPPHYVVRHTDYTARVLGPICNEVVNASPDILACTPGDMNNYYPIINDAFAKPPTSDPVWNAANSRARTKQLDRTSLNQMKSKKSFLLQTYRRNMGGGRFDLMKNISSPIIIKGRQWGILRIMVRVR</sequence>
<protein>
    <submittedName>
        <fullName evidence="4">Methyl-accepting chemotaxis protein</fullName>
    </submittedName>
</protein>
<reference evidence="5" key="1">
    <citation type="journal article" date="2019" name="Int. J. Syst. Evol. Microbiol.">
        <title>The Global Catalogue of Microorganisms (GCM) 10K type strain sequencing project: providing services to taxonomists for standard genome sequencing and annotation.</title>
        <authorList>
            <consortium name="The Broad Institute Genomics Platform"/>
            <consortium name="The Broad Institute Genome Sequencing Center for Infectious Disease"/>
            <person name="Wu L."/>
            <person name="Ma J."/>
        </authorList>
    </citation>
    <scope>NUCLEOTIDE SEQUENCE [LARGE SCALE GENOMIC DNA]</scope>
    <source>
        <strain evidence="5">KCTC 15012</strain>
    </source>
</reference>
<gene>
    <name evidence="4" type="ORF">ACFSNB_16430</name>
</gene>
<evidence type="ECO:0000313" key="4">
    <source>
        <dbReference type="EMBL" id="MFD2235391.1"/>
    </source>
</evidence>
<feature type="domain" description="Methyl-accepting transducer" evidence="3">
    <location>
        <begin position="56"/>
        <end position="292"/>
    </location>
</feature>
<dbReference type="SMART" id="SM00283">
    <property type="entry name" value="MA"/>
    <property type="match status" value="1"/>
</dbReference>
<evidence type="ECO:0000256" key="1">
    <source>
        <dbReference type="ARBA" id="ARBA00023224"/>
    </source>
</evidence>
<evidence type="ECO:0000259" key="3">
    <source>
        <dbReference type="PROSITE" id="PS50111"/>
    </source>
</evidence>
<accession>A0ABW5CF72</accession>
<evidence type="ECO:0000256" key="2">
    <source>
        <dbReference type="PROSITE-ProRule" id="PRU00284"/>
    </source>
</evidence>
<keyword evidence="1 2" id="KW-0807">Transducer</keyword>
<dbReference type="Gene3D" id="1.10.287.950">
    <property type="entry name" value="Methyl-accepting chemotaxis protein"/>
    <property type="match status" value="1"/>
</dbReference>
<dbReference type="PROSITE" id="PS50111">
    <property type="entry name" value="CHEMOTAXIS_TRANSDUC_2"/>
    <property type="match status" value="1"/>
</dbReference>
<dbReference type="RefSeq" id="WP_377318531.1">
    <property type="nucleotide sequence ID" value="NZ_JBHUIY010000045.1"/>
</dbReference>
<evidence type="ECO:0000313" key="5">
    <source>
        <dbReference type="Proteomes" id="UP001597296"/>
    </source>
</evidence>
<dbReference type="EMBL" id="JBHUIY010000045">
    <property type="protein sequence ID" value="MFD2235391.1"/>
    <property type="molecule type" value="Genomic_DNA"/>
</dbReference>
<dbReference type="SUPFAM" id="SSF58104">
    <property type="entry name" value="Methyl-accepting chemotaxis protein (MCP) signaling domain"/>
    <property type="match status" value="1"/>
</dbReference>
<dbReference type="PANTHER" id="PTHR32089:SF112">
    <property type="entry name" value="LYSOZYME-LIKE PROTEIN-RELATED"/>
    <property type="match status" value="1"/>
</dbReference>
<name>A0ABW5CF72_9PROT</name>